<reference evidence="8 9" key="1">
    <citation type="journal article" date="2015" name="Nature">
        <title>rRNA introns, odd ribosomes, and small enigmatic genomes across a large radiation of phyla.</title>
        <authorList>
            <person name="Brown C.T."/>
            <person name="Hug L.A."/>
            <person name="Thomas B.C."/>
            <person name="Sharon I."/>
            <person name="Castelle C.J."/>
            <person name="Singh A."/>
            <person name="Wilkins M.J."/>
            <person name="Williams K.H."/>
            <person name="Banfield J.F."/>
        </authorList>
    </citation>
    <scope>NUCLEOTIDE SEQUENCE [LARGE SCALE GENOMIC DNA]</scope>
</reference>
<dbReference type="GO" id="GO:0008961">
    <property type="term" value="F:phosphatidylglycerol-prolipoprotein diacylglyceryl transferase activity"/>
    <property type="evidence" value="ECO:0007669"/>
    <property type="project" value="InterPro"/>
</dbReference>
<sequence length="255" mass="29362">MQPVLFEVGQFKLYSFGTFIALGALIGGIVLFRILKYRKMRTSHLFDTVLYTLIIALIGARLTYYFAYQEQFKNFWQVFYFWQGGLLALGGILIGFYAFLRFNKKARQPTWEVLDVLSLSFLVGWAIGKIGCQLSSCTIGRSSESWIAINSMLPIDLISSVWAIIIFGVLLYVYLKDRLTSGVIFFLSTEAFFLGELLIKTLKADFGEGIVRAEAMIYLALIAITYLLFWRLHGPRLEKTTIQRFWGNLTQRFRR</sequence>
<evidence type="ECO:0000313" key="8">
    <source>
        <dbReference type="EMBL" id="KKU44490.1"/>
    </source>
</evidence>
<evidence type="ECO:0000256" key="5">
    <source>
        <dbReference type="ARBA" id="ARBA00022989"/>
    </source>
</evidence>
<accession>A0A0G1TGD3</accession>
<gene>
    <name evidence="8" type="ORF">UX60_C0003G0008</name>
</gene>
<feature type="transmembrane region" description="Helical" evidence="7">
    <location>
        <begin position="79"/>
        <end position="100"/>
    </location>
</feature>
<organism evidence="8 9">
    <name type="scientific">Berkelbacteria bacterium GW2011_GWA2_46_7</name>
    <dbReference type="NCBI Taxonomy" id="1618335"/>
    <lineage>
        <taxon>Bacteria</taxon>
        <taxon>Candidatus Berkelbacteria</taxon>
    </lineage>
</organism>
<feature type="transmembrane region" description="Helical" evidence="7">
    <location>
        <begin position="182"/>
        <end position="199"/>
    </location>
</feature>
<dbReference type="GO" id="GO:0042158">
    <property type="term" value="P:lipoprotein biosynthetic process"/>
    <property type="evidence" value="ECO:0007669"/>
    <property type="project" value="InterPro"/>
</dbReference>
<dbReference type="Proteomes" id="UP000034487">
    <property type="component" value="Unassembled WGS sequence"/>
</dbReference>
<keyword evidence="2" id="KW-1003">Cell membrane</keyword>
<feature type="transmembrane region" description="Helical" evidence="7">
    <location>
        <begin position="211"/>
        <end position="229"/>
    </location>
</feature>
<dbReference type="PANTHER" id="PTHR30589">
    <property type="entry name" value="PROLIPOPROTEIN DIACYLGLYCERYL TRANSFERASE"/>
    <property type="match status" value="1"/>
</dbReference>
<dbReference type="PANTHER" id="PTHR30589:SF0">
    <property type="entry name" value="PHOSPHATIDYLGLYCEROL--PROLIPOPROTEIN DIACYLGLYCERYL TRANSFERASE"/>
    <property type="match status" value="1"/>
</dbReference>
<feature type="transmembrane region" description="Helical" evidence="7">
    <location>
        <begin position="44"/>
        <end position="67"/>
    </location>
</feature>
<dbReference type="GO" id="GO:0005886">
    <property type="term" value="C:plasma membrane"/>
    <property type="evidence" value="ECO:0007669"/>
    <property type="project" value="InterPro"/>
</dbReference>
<dbReference type="EMBL" id="LCMV01000003">
    <property type="protein sequence ID" value="KKU44490.1"/>
    <property type="molecule type" value="Genomic_DNA"/>
</dbReference>
<evidence type="ECO:0000256" key="4">
    <source>
        <dbReference type="ARBA" id="ARBA00022692"/>
    </source>
</evidence>
<dbReference type="Pfam" id="PF01790">
    <property type="entry name" value="LGT"/>
    <property type="match status" value="1"/>
</dbReference>
<dbReference type="InterPro" id="IPR001640">
    <property type="entry name" value="Lgt"/>
</dbReference>
<dbReference type="AlphaFoldDB" id="A0A0G1TGD3"/>
<evidence type="ECO:0000256" key="1">
    <source>
        <dbReference type="ARBA" id="ARBA00007150"/>
    </source>
</evidence>
<keyword evidence="4 7" id="KW-0812">Transmembrane</keyword>
<feature type="transmembrane region" description="Helical" evidence="7">
    <location>
        <begin position="13"/>
        <end position="32"/>
    </location>
</feature>
<keyword evidence="6 7" id="KW-0472">Membrane</keyword>
<protein>
    <submittedName>
        <fullName evidence="8">Prolipoprotein diacylglyceryl transferase</fullName>
    </submittedName>
</protein>
<keyword evidence="3 8" id="KW-0808">Transferase</keyword>
<feature type="transmembrane region" description="Helical" evidence="7">
    <location>
        <begin position="151"/>
        <end position="175"/>
    </location>
</feature>
<evidence type="ECO:0000256" key="6">
    <source>
        <dbReference type="ARBA" id="ARBA00023136"/>
    </source>
</evidence>
<comment type="caution">
    <text evidence="8">The sequence shown here is derived from an EMBL/GenBank/DDBJ whole genome shotgun (WGS) entry which is preliminary data.</text>
</comment>
<keyword evidence="8" id="KW-0449">Lipoprotein</keyword>
<evidence type="ECO:0000313" key="9">
    <source>
        <dbReference type="Proteomes" id="UP000034487"/>
    </source>
</evidence>
<evidence type="ECO:0000256" key="2">
    <source>
        <dbReference type="ARBA" id="ARBA00022475"/>
    </source>
</evidence>
<evidence type="ECO:0000256" key="7">
    <source>
        <dbReference type="SAM" id="Phobius"/>
    </source>
</evidence>
<comment type="similarity">
    <text evidence="1">Belongs to the Lgt family.</text>
</comment>
<name>A0A0G1TGD3_9BACT</name>
<evidence type="ECO:0000256" key="3">
    <source>
        <dbReference type="ARBA" id="ARBA00022679"/>
    </source>
</evidence>
<proteinExistence type="inferred from homology"/>
<keyword evidence="5 7" id="KW-1133">Transmembrane helix</keyword>